<dbReference type="AlphaFoldDB" id="A0AAW7APH1"/>
<accession>A0AAW7APH1</accession>
<name>A0AAW7APH1_9STAP</name>
<reference evidence="1" key="2">
    <citation type="submission" date="2023-03" db="EMBL/GenBank/DDBJ databases">
        <authorList>
            <person name="Vazquez L."/>
            <person name="Rodriguez J."/>
            <person name="Mayo B."/>
            <person name="Florez A.B."/>
        </authorList>
    </citation>
    <scope>NUCLEOTIDE SEQUENCE</scope>
    <source>
        <strain evidence="1">5A3I</strain>
    </source>
</reference>
<dbReference type="RefSeq" id="WP_193014104.1">
    <property type="nucleotide sequence ID" value="NZ_JABUYP010000019.1"/>
</dbReference>
<reference evidence="1" key="1">
    <citation type="journal article" date="2023" name="Int. J. Mol. Sci.">
        <title>Antibiotic Resistance/Susceptibility Profiles of Staphylococcus equorum Strains from Cheese, and Genome Analysis for Antibiotic Resistance Genes.</title>
        <authorList>
            <person name="Vazquez L."/>
            <person name="Srednik M.E."/>
            <person name="Rodriguez J."/>
            <person name="Florez A.B."/>
            <person name="Mayo B."/>
        </authorList>
    </citation>
    <scope>NUCLEOTIDE SEQUENCE</scope>
    <source>
        <strain evidence="1">5A3I</strain>
    </source>
</reference>
<evidence type="ECO:0000313" key="1">
    <source>
        <dbReference type="EMBL" id="MDK9867147.1"/>
    </source>
</evidence>
<dbReference type="Proteomes" id="UP001174037">
    <property type="component" value="Unassembled WGS sequence"/>
</dbReference>
<comment type="caution">
    <text evidence="1">The sequence shown here is derived from an EMBL/GenBank/DDBJ whole genome shotgun (WGS) entry which is preliminary data.</text>
</comment>
<sequence>MATATKEDKEALIERNIEIRNRLLKYWHENYEPKYKLISAEMNVSYTNIRRYVNKHQDFGTKNLDKIENFLIKQGY</sequence>
<protein>
    <submittedName>
        <fullName evidence="1">Uncharacterized protein</fullName>
    </submittedName>
</protein>
<gene>
    <name evidence="1" type="ORF">P1A27_14545</name>
</gene>
<proteinExistence type="predicted"/>
<evidence type="ECO:0000313" key="2">
    <source>
        <dbReference type="Proteomes" id="UP001174037"/>
    </source>
</evidence>
<dbReference type="EMBL" id="JARGCK010000027">
    <property type="protein sequence ID" value="MDK9867147.1"/>
    <property type="molecule type" value="Genomic_DNA"/>
</dbReference>
<organism evidence="1 2">
    <name type="scientific">Staphylococcus equorum</name>
    <dbReference type="NCBI Taxonomy" id="246432"/>
    <lineage>
        <taxon>Bacteria</taxon>
        <taxon>Bacillati</taxon>
        <taxon>Bacillota</taxon>
        <taxon>Bacilli</taxon>
        <taxon>Bacillales</taxon>
        <taxon>Staphylococcaceae</taxon>
        <taxon>Staphylococcus</taxon>
    </lineage>
</organism>